<keyword evidence="2" id="KW-1185">Reference proteome</keyword>
<dbReference type="EMBL" id="FNKX01000004">
    <property type="protein sequence ID" value="SDR61501.1"/>
    <property type="molecule type" value="Genomic_DNA"/>
</dbReference>
<proteinExistence type="predicted"/>
<dbReference type="AlphaFoldDB" id="A0A1H1KGP9"/>
<sequence>MSARYIRIGDQGVGASSIRARTAYRVSPRVDGRRLRSTQNHNVEEAVF</sequence>
<gene>
    <name evidence="1" type="ORF">SAMN05445850_7793</name>
</gene>
<protein>
    <submittedName>
        <fullName evidence="1">Uncharacterized protein</fullName>
    </submittedName>
</protein>
<dbReference type="STRING" id="157910.SAMN05445850_7793"/>
<evidence type="ECO:0000313" key="1">
    <source>
        <dbReference type="EMBL" id="SDR61501.1"/>
    </source>
</evidence>
<name>A0A1H1KGP9_9BURK</name>
<accession>A0A1H1KGP9</accession>
<reference evidence="2" key="1">
    <citation type="submission" date="2016-10" db="EMBL/GenBank/DDBJ databases">
        <authorList>
            <person name="Varghese N."/>
            <person name="Submissions S."/>
        </authorList>
    </citation>
    <scope>NUCLEOTIDE SEQUENCE [LARGE SCALE GENOMIC DNA]</scope>
    <source>
        <strain evidence="2">DUS833</strain>
    </source>
</reference>
<evidence type="ECO:0000313" key="2">
    <source>
        <dbReference type="Proteomes" id="UP000199365"/>
    </source>
</evidence>
<dbReference type="Proteomes" id="UP000199365">
    <property type="component" value="Unassembled WGS sequence"/>
</dbReference>
<organism evidence="1 2">
    <name type="scientific">Paraburkholderia tuberum</name>
    <dbReference type="NCBI Taxonomy" id="157910"/>
    <lineage>
        <taxon>Bacteria</taxon>
        <taxon>Pseudomonadati</taxon>
        <taxon>Pseudomonadota</taxon>
        <taxon>Betaproteobacteria</taxon>
        <taxon>Burkholderiales</taxon>
        <taxon>Burkholderiaceae</taxon>
        <taxon>Paraburkholderia</taxon>
    </lineage>
</organism>